<gene>
    <name evidence="3" type="ORF">MBM_06254</name>
</gene>
<evidence type="ECO:0000256" key="1">
    <source>
        <dbReference type="ARBA" id="ARBA00006484"/>
    </source>
</evidence>
<dbReference type="SUPFAM" id="SSF51735">
    <property type="entry name" value="NAD(P)-binding Rossmann-fold domains"/>
    <property type="match status" value="1"/>
</dbReference>
<dbReference type="EMBL" id="JH921441">
    <property type="protein sequence ID" value="EKD15626.1"/>
    <property type="molecule type" value="Genomic_DNA"/>
</dbReference>
<dbReference type="PANTHER" id="PTHR43976:SF16">
    <property type="entry name" value="SHORT-CHAIN DEHYDROGENASE_REDUCTASE FAMILY PROTEIN"/>
    <property type="match status" value="1"/>
</dbReference>
<evidence type="ECO:0000313" key="4">
    <source>
        <dbReference type="Proteomes" id="UP000006753"/>
    </source>
</evidence>
<dbReference type="KEGG" id="mbe:MBM_06254"/>
<dbReference type="AlphaFoldDB" id="K1WRH6"/>
<dbReference type="OrthoDB" id="1274115at2759"/>
<dbReference type="InParanoid" id="K1WRH6"/>
<dbReference type="STRING" id="1072389.K1WRH6"/>
<dbReference type="HOGENOM" id="CLU_1409057_0_0_1"/>
<dbReference type="GO" id="GO:0016491">
    <property type="term" value="F:oxidoreductase activity"/>
    <property type="evidence" value="ECO:0007669"/>
    <property type="project" value="UniProtKB-KW"/>
</dbReference>
<dbReference type="InterPro" id="IPR036291">
    <property type="entry name" value="NAD(P)-bd_dom_sf"/>
</dbReference>
<protein>
    <submittedName>
        <fullName evidence="3">Retinol dehydrogenase 8</fullName>
    </submittedName>
</protein>
<name>K1WRH6_MARBU</name>
<reference evidence="3 4" key="1">
    <citation type="journal article" date="2012" name="BMC Genomics">
        <title>Sequencing the genome of Marssonina brunnea reveals fungus-poplar co-evolution.</title>
        <authorList>
            <person name="Zhu S."/>
            <person name="Cao Y.-Z."/>
            <person name="Jiang C."/>
            <person name="Tan B.-Y."/>
            <person name="Wang Z."/>
            <person name="Feng S."/>
            <person name="Zhang L."/>
            <person name="Su X.-H."/>
            <person name="Brejova B."/>
            <person name="Vinar T."/>
            <person name="Xu M."/>
            <person name="Wang M.-X."/>
            <person name="Zhang S.-G."/>
            <person name="Huang M.-R."/>
            <person name="Wu R."/>
            <person name="Zhou Y."/>
        </authorList>
    </citation>
    <scope>NUCLEOTIDE SEQUENCE [LARGE SCALE GENOMIC DNA]</scope>
    <source>
        <strain evidence="3 4">MB_m1</strain>
    </source>
</reference>
<evidence type="ECO:0000313" key="3">
    <source>
        <dbReference type="EMBL" id="EKD15626.1"/>
    </source>
</evidence>
<dbReference type="InterPro" id="IPR051911">
    <property type="entry name" value="SDR_oxidoreductase"/>
</dbReference>
<dbReference type="Proteomes" id="UP000006753">
    <property type="component" value="Unassembled WGS sequence"/>
</dbReference>
<dbReference type="PANTHER" id="PTHR43976">
    <property type="entry name" value="SHORT CHAIN DEHYDROGENASE"/>
    <property type="match status" value="1"/>
</dbReference>
<sequence length="193" mass="21065">MHVGIMNVELELSTHRLQAGAKDSYTAQLNTNFFGAVAVAAIPYAVSKYALTAYTLTLREEVAQCGIRVVSFDMGHFRTTLINPGRVKADLSKVIVVDDYKDMVRIVAEGNGEMDGNQLGNPELGIKRILDVLRGEGMAAGKLLPARVSVGSDAADLIREKCEENLRLVGKWEALAQSTDFDDPKRGPWATKE</sequence>
<accession>K1WRH6</accession>
<keyword evidence="2" id="KW-0560">Oxidoreductase</keyword>
<proteinExistence type="inferred from homology"/>
<organism evidence="3 4">
    <name type="scientific">Marssonina brunnea f. sp. multigermtubi (strain MB_m1)</name>
    <name type="common">Marssonina leaf spot fungus</name>
    <dbReference type="NCBI Taxonomy" id="1072389"/>
    <lineage>
        <taxon>Eukaryota</taxon>
        <taxon>Fungi</taxon>
        <taxon>Dikarya</taxon>
        <taxon>Ascomycota</taxon>
        <taxon>Pezizomycotina</taxon>
        <taxon>Leotiomycetes</taxon>
        <taxon>Helotiales</taxon>
        <taxon>Drepanopezizaceae</taxon>
        <taxon>Drepanopeziza</taxon>
    </lineage>
</organism>
<evidence type="ECO:0000256" key="2">
    <source>
        <dbReference type="ARBA" id="ARBA00023002"/>
    </source>
</evidence>
<dbReference type="OMA" id="RCIIFEP"/>
<comment type="similarity">
    <text evidence="1">Belongs to the short-chain dehydrogenases/reductases (SDR) family.</text>
</comment>
<keyword evidence="4" id="KW-1185">Reference proteome</keyword>
<dbReference type="Gene3D" id="3.40.50.720">
    <property type="entry name" value="NAD(P)-binding Rossmann-like Domain"/>
    <property type="match status" value="1"/>
</dbReference>